<evidence type="ECO:0000256" key="2">
    <source>
        <dbReference type="RuleBase" id="RU000647"/>
    </source>
</evidence>
<dbReference type="Pfam" id="PF08603">
    <property type="entry name" value="CAP_C"/>
    <property type="match status" value="1"/>
</dbReference>
<comment type="similarity">
    <text evidence="1 2">Belongs to the CAP family.</text>
</comment>
<dbReference type="PROSITE" id="PS01088">
    <property type="entry name" value="CAP_1"/>
    <property type="match status" value="1"/>
</dbReference>
<dbReference type="InterPro" id="IPR036223">
    <property type="entry name" value="CAP_C_sf"/>
</dbReference>
<dbReference type="PROSITE" id="PS51329">
    <property type="entry name" value="C_CAP_COFACTOR_C"/>
    <property type="match status" value="1"/>
</dbReference>
<dbReference type="SUPFAM" id="SSF69340">
    <property type="entry name" value="C-terminal domain of adenylylcyclase associated protein"/>
    <property type="match status" value="1"/>
</dbReference>
<reference evidence="5 6" key="1">
    <citation type="journal article" date="2024" name="IMA Fungus">
        <title>IMA Genome - F19 : A genome assembly and annotation guide to empower mycologists, including annotated draft genome sequences of Ceratocystis pirilliformis, Diaporthe australafricana, Fusarium ophioides, Paecilomyces lecythidis, and Sporothrix stenoceras.</title>
        <authorList>
            <person name="Aylward J."/>
            <person name="Wilson A.M."/>
            <person name="Visagie C.M."/>
            <person name="Spraker J."/>
            <person name="Barnes I."/>
            <person name="Buitendag C."/>
            <person name="Ceriani C."/>
            <person name="Del Mar Angel L."/>
            <person name="du Plessis D."/>
            <person name="Fuchs T."/>
            <person name="Gasser K."/>
            <person name="Kramer D."/>
            <person name="Li W."/>
            <person name="Munsamy K."/>
            <person name="Piso A."/>
            <person name="Price J.L."/>
            <person name="Sonnekus B."/>
            <person name="Thomas C."/>
            <person name="van der Nest A."/>
            <person name="van Dijk A."/>
            <person name="van Heerden A."/>
            <person name="van Vuuren N."/>
            <person name="Yilmaz N."/>
            <person name="Duong T.A."/>
            <person name="van der Merwe N.A."/>
            <person name="Wingfield M.J."/>
            <person name="Wingfield B.D."/>
        </authorList>
    </citation>
    <scope>NUCLEOTIDE SEQUENCE [LARGE SCALE GENOMIC DNA]</scope>
    <source>
        <strain evidence="5 6">CMW 12675</strain>
    </source>
</reference>
<evidence type="ECO:0000313" key="5">
    <source>
        <dbReference type="EMBL" id="KAL1896449.1"/>
    </source>
</evidence>
<feature type="domain" description="C-CAP/cofactor C-like" evidence="4">
    <location>
        <begin position="389"/>
        <end position="523"/>
    </location>
</feature>
<sequence>MASSSPMHNLTTLIKRLEAATMRLEDIAEATIAISPPAPEVESFPSETLNSVDNSVTPRASATATASAPVLAVSSPAPAIPAKQHEEPLPDSIVEFDNFLSNSLGNYVELSNKLGGLVAEQAAKVLEGFQEERKFLLLSTMAKKPDIHGSEMALYQDLIKPINDALMSVIDYKDNNRGSPMFSQLSTVSEGIMLLAWVTVENRPWKHVEESLGPSQFFGHRVLKEFREKDPQQVEWVNSFYQVFRDLIEYVKEHFPHGLIWNPKGKPAAEVALELSTKSAPPAPAAPAGSGPPPPPPPPPPGPPPVFDMKTGQGPTSSSTEGGGFGAVFSELNKGADVTKGLKKVEKSQMTHKNPTLRGSSVVSETSSRGKSPAPGKKPKPESMRMKKPPRKELEGNKWTIENFEKEPQPVIIEGSISHSILISKCNHTTIIIKGKVNAITIETTNRLSLVVDDLISTVDAVKSSNFALQVMGAVPAVLLDQIDGSEIYFSKESSGTRVFTSKSVNVSINVIGDDDDYKELSLPSQICSYYDKEKDAIVNEIVKHDG</sequence>
<evidence type="ECO:0000313" key="6">
    <source>
        <dbReference type="Proteomes" id="UP001583280"/>
    </source>
</evidence>
<dbReference type="InterPro" id="IPR036222">
    <property type="entry name" value="CAP_N_sf"/>
</dbReference>
<dbReference type="Pfam" id="PF01213">
    <property type="entry name" value="CAP_N-CM"/>
    <property type="match status" value="1"/>
</dbReference>
<dbReference type="InterPro" id="IPR017901">
    <property type="entry name" value="C-CAP_CF_C-like"/>
</dbReference>
<feature type="region of interest" description="Disordered" evidence="3">
    <location>
        <begin position="277"/>
        <end position="328"/>
    </location>
</feature>
<dbReference type="SMART" id="SM00673">
    <property type="entry name" value="CARP"/>
    <property type="match status" value="2"/>
</dbReference>
<evidence type="ECO:0000256" key="1">
    <source>
        <dbReference type="ARBA" id="ARBA00007659"/>
    </source>
</evidence>
<feature type="compositionally biased region" description="Polar residues" evidence="3">
    <location>
        <begin position="351"/>
        <end position="366"/>
    </location>
</feature>
<dbReference type="InterPro" id="IPR013912">
    <property type="entry name" value="Adenylate_cyclase-assoc_CAP_C"/>
</dbReference>
<feature type="compositionally biased region" description="Polar residues" evidence="3">
    <location>
        <begin position="45"/>
        <end position="54"/>
    </location>
</feature>
<name>A0ABR3ZAA3_9PEZI</name>
<dbReference type="Gene3D" id="2.160.20.70">
    <property type="match status" value="1"/>
</dbReference>
<organism evidence="5 6">
    <name type="scientific">Ceratocystis pirilliformis</name>
    <dbReference type="NCBI Taxonomy" id="259994"/>
    <lineage>
        <taxon>Eukaryota</taxon>
        <taxon>Fungi</taxon>
        <taxon>Dikarya</taxon>
        <taxon>Ascomycota</taxon>
        <taxon>Pezizomycotina</taxon>
        <taxon>Sordariomycetes</taxon>
        <taxon>Hypocreomycetidae</taxon>
        <taxon>Microascales</taxon>
        <taxon>Ceratocystidaceae</taxon>
        <taxon>Ceratocystis</taxon>
    </lineage>
</organism>
<dbReference type="InterPro" id="IPR018106">
    <property type="entry name" value="CAP_CS_N"/>
</dbReference>
<accession>A0ABR3ZAA3</accession>
<dbReference type="Proteomes" id="UP001583280">
    <property type="component" value="Unassembled WGS sequence"/>
</dbReference>
<dbReference type="Gene3D" id="1.25.40.330">
    <property type="entry name" value="Adenylate cyclase-associated CAP, N-terminal domain"/>
    <property type="match status" value="1"/>
</dbReference>
<dbReference type="InterPro" id="IPR053950">
    <property type="entry name" value="CAP_N"/>
</dbReference>
<feature type="compositionally biased region" description="Basic and acidic residues" evidence="3">
    <location>
        <begin position="379"/>
        <end position="395"/>
    </location>
</feature>
<dbReference type="PANTHER" id="PTHR10652">
    <property type="entry name" value="ADENYLYL CYCLASE-ASSOCIATED PROTEIN"/>
    <property type="match status" value="1"/>
</dbReference>
<evidence type="ECO:0000256" key="3">
    <source>
        <dbReference type="SAM" id="MobiDB-lite"/>
    </source>
</evidence>
<dbReference type="PANTHER" id="PTHR10652:SF0">
    <property type="entry name" value="ADENYLYL CYCLASE-ASSOCIATED PROTEIN"/>
    <property type="match status" value="1"/>
</dbReference>
<comment type="caution">
    <text evidence="5">The sequence shown here is derived from an EMBL/GenBank/DDBJ whole genome shotgun (WGS) entry which is preliminary data.</text>
</comment>
<dbReference type="EMBL" id="JAWDJO010000058">
    <property type="protein sequence ID" value="KAL1896449.1"/>
    <property type="molecule type" value="Genomic_DNA"/>
</dbReference>
<feature type="compositionally biased region" description="Pro residues" evidence="3">
    <location>
        <begin position="281"/>
        <end position="306"/>
    </location>
</feature>
<proteinExistence type="inferred from homology"/>
<dbReference type="Pfam" id="PF21938">
    <property type="entry name" value="CAP_N"/>
    <property type="match status" value="1"/>
</dbReference>
<dbReference type="SUPFAM" id="SSF101278">
    <property type="entry name" value="N-terminal domain of adenylylcyclase associated protein, CAP"/>
    <property type="match status" value="1"/>
</dbReference>
<protein>
    <recommendedName>
        <fullName evidence="2">Adenylyl cyclase-associated protein</fullName>
    </recommendedName>
</protein>
<dbReference type="InterPro" id="IPR016098">
    <property type="entry name" value="CAP/MinC_C"/>
</dbReference>
<feature type="region of interest" description="Disordered" evidence="3">
    <location>
        <begin position="345"/>
        <end position="395"/>
    </location>
</feature>
<gene>
    <name evidence="5" type="primary">SRV2</name>
    <name evidence="5" type="ORF">Cpir12675_002786</name>
</gene>
<dbReference type="InterPro" id="IPR006599">
    <property type="entry name" value="CARP_motif"/>
</dbReference>
<dbReference type="InterPro" id="IPR001837">
    <property type="entry name" value="Adenylate_cyclase-assoc_CAP"/>
</dbReference>
<feature type="region of interest" description="Disordered" evidence="3">
    <location>
        <begin position="38"/>
        <end position="57"/>
    </location>
</feature>
<keyword evidence="6" id="KW-1185">Reference proteome</keyword>
<evidence type="ECO:0000259" key="4">
    <source>
        <dbReference type="PROSITE" id="PS51329"/>
    </source>
</evidence>
<dbReference type="InterPro" id="IPR013992">
    <property type="entry name" value="Adenylate_cyclase-assoc_CAP_N"/>
</dbReference>